<proteinExistence type="predicted"/>
<keyword evidence="2" id="KW-1185">Reference proteome</keyword>
<reference evidence="1" key="1">
    <citation type="journal article" date="2019" name="bioRxiv">
        <title>The Genome of the Zebra Mussel, Dreissena polymorpha: A Resource for Invasive Species Research.</title>
        <authorList>
            <person name="McCartney M.A."/>
            <person name="Auch B."/>
            <person name="Kono T."/>
            <person name="Mallez S."/>
            <person name="Zhang Y."/>
            <person name="Obille A."/>
            <person name="Becker A."/>
            <person name="Abrahante J.E."/>
            <person name="Garbe J."/>
            <person name="Badalamenti J.P."/>
            <person name="Herman A."/>
            <person name="Mangelson H."/>
            <person name="Liachko I."/>
            <person name="Sullivan S."/>
            <person name="Sone E.D."/>
            <person name="Koren S."/>
            <person name="Silverstein K.A.T."/>
            <person name="Beckman K.B."/>
            <person name="Gohl D.M."/>
        </authorList>
    </citation>
    <scope>NUCLEOTIDE SEQUENCE</scope>
    <source>
        <strain evidence="1">Duluth1</strain>
        <tissue evidence="1">Whole animal</tissue>
    </source>
</reference>
<evidence type="ECO:0000313" key="2">
    <source>
        <dbReference type="Proteomes" id="UP000828390"/>
    </source>
</evidence>
<dbReference type="EMBL" id="JAIWYP010000014">
    <property type="protein sequence ID" value="KAH3707793.1"/>
    <property type="molecule type" value="Genomic_DNA"/>
</dbReference>
<dbReference type="Gene3D" id="3.30.70.330">
    <property type="match status" value="1"/>
</dbReference>
<evidence type="ECO:0000313" key="1">
    <source>
        <dbReference type="EMBL" id="KAH3707793.1"/>
    </source>
</evidence>
<gene>
    <name evidence="1" type="ORF">DPMN_067209</name>
</gene>
<reference evidence="1" key="2">
    <citation type="submission" date="2020-11" db="EMBL/GenBank/DDBJ databases">
        <authorList>
            <person name="McCartney M.A."/>
            <person name="Auch B."/>
            <person name="Kono T."/>
            <person name="Mallez S."/>
            <person name="Becker A."/>
            <person name="Gohl D.M."/>
            <person name="Silverstein K.A.T."/>
            <person name="Koren S."/>
            <person name="Bechman K.B."/>
            <person name="Herman A."/>
            <person name="Abrahante J.E."/>
            <person name="Garbe J."/>
        </authorList>
    </citation>
    <scope>NUCLEOTIDE SEQUENCE</scope>
    <source>
        <strain evidence="1">Duluth1</strain>
        <tissue evidence="1">Whole animal</tissue>
    </source>
</reference>
<dbReference type="Proteomes" id="UP000828390">
    <property type="component" value="Unassembled WGS sequence"/>
</dbReference>
<name>A0A9D4BVN3_DREPO</name>
<sequence>MSSIRLSCLSSFCTEKHLQAHFANPSYGGGQIKHIYYPLFDNDAVIIFEDRLTADCVSRHKEHVIEGEEIDVRPLTYPPVFNKLHAEMDPAAAKILQADQAIRDAVEQCDGLTLSVMNGVIVGITGNWFQLEWVWAKIERFTREQIHIPFSTDDSERLIALEKLRKLLNLSRNLKCLVQLKAIVEIIPKPLILFWTKQIMCK</sequence>
<accession>A0A9D4BVN3</accession>
<organism evidence="1 2">
    <name type="scientific">Dreissena polymorpha</name>
    <name type="common">Zebra mussel</name>
    <name type="synonym">Mytilus polymorpha</name>
    <dbReference type="NCBI Taxonomy" id="45954"/>
    <lineage>
        <taxon>Eukaryota</taxon>
        <taxon>Metazoa</taxon>
        <taxon>Spiralia</taxon>
        <taxon>Lophotrochozoa</taxon>
        <taxon>Mollusca</taxon>
        <taxon>Bivalvia</taxon>
        <taxon>Autobranchia</taxon>
        <taxon>Heteroconchia</taxon>
        <taxon>Euheterodonta</taxon>
        <taxon>Imparidentia</taxon>
        <taxon>Neoheterodontei</taxon>
        <taxon>Myida</taxon>
        <taxon>Dreissenoidea</taxon>
        <taxon>Dreissenidae</taxon>
        <taxon>Dreissena</taxon>
    </lineage>
</organism>
<dbReference type="InterPro" id="IPR012677">
    <property type="entry name" value="Nucleotide-bd_a/b_plait_sf"/>
</dbReference>
<protein>
    <submittedName>
        <fullName evidence="1">Uncharacterized protein</fullName>
    </submittedName>
</protein>
<comment type="caution">
    <text evidence="1">The sequence shown here is derived from an EMBL/GenBank/DDBJ whole genome shotgun (WGS) entry which is preliminary data.</text>
</comment>
<dbReference type="AlphaFoldDB" id="A0A9D4BVN3"/>
<dbReference type="Pfam" id="PF23085">
    <property type="entry name" value="RRM_PARP14_3"/>
    <property type="match status" value="1"/>
</dbReference>